<keyword evidence="2" id="KW-1185">Reference proteome</keyword>
<proteinExistence type="predicted"/>
<evidence type="ECO:0000313" key="2">
    <source>
        <dbReference type="Proteomes" id="UP001501195"/>
    </source>
</evidence>
<accession>A0ABP9HCN9</accession>
<gene>
    <name evidence="1" type="ORF">GCM10023225_07660</name>
</gene>
<sequence>MTEARATPQGVVLPHARKGRLESVSYLPQRELRVLHTLRCNGKNGSTYADLVESTAPPGCRQEFFSWSRALLGRYDVLHAHWPEHLVRDSQRPWLRVVRRWLLDLLLLRLAVQGIPLVWTAHNLAPHEQGTPAEQRSLERFIRQIDMVIKLTPASPVQFGRRQVTIAHSHYRELYGKVLDRGVVAAPVSGRLLYFGIIRPYKGVDVLLASFGRTADPSISLRVVGHPHPGQADVVQEACAADPRISAVLRYVDDAELVAEIVAAQLVVLPYRGMMHNSGTLLAALSLHRPVLVPRSPTNSAISQRVGPGWVLEYDGELDEHVLADALARTARPPVDPPDLTEHAPGLVAAQHRLAYEEALAERRRWWVR</sequence>
<organism evidence="1 2">
    <name type="scientific">Kineococcus glutinatus</name>
    <dbReference type="NCBI Taxonomy" id="1070872"/>
    <lineage>
        <taxon>Bacteria</taxon>
        <taxon>Bacillati</taxon>
        <taxon>Actinomycetota</taxon>
        <taxon>Actinomycetes</taxon>
        <taxon>Kineosporiales</taxon>
        <taxon>Kineosporiaceae</taxon>
        <taxon>Kineococcus</taxon>
    </lineage>
</organism>
<comment type="caution">
    <text evidence="1">The sequence shown here is derived from an EMBL/GenBank/DDBJ whole genome shotgun (WGS) entry which is preliminary data.</text>
</comment>
<evidence type="ECO:0000313" key="1">
    <source>
        <dbReference type="EMBL" id="GAA4967554.1"/>
    </source>
</evidence>
<dbReference type="EMBL" id="BAABIL010000092">
    <property type="protein sequence ID" value="GAA4967554.1"/>
    <property type="molecule type" value="Genomic_DNA"/>
</dbReference>
<dbReference type="SUPFAM" id="SSF53756">
    <property type="entry name" value="UDP-Glycosyltransferase/glycogen phosphorylase"/>
    <property type="match status" value="1"/>
</dbReference>
<dbReference type="Gene3D" id="3.40.50.2000">
    <property type="entry name" value="Glycogen Phosphorylase B"/>
    <property type="match status" value="2"/>
</dbReference>
<dbReference type="Proteomes" id="UP001501195">
    <property type="component" value="Unassembled WGS sequence"/>
</dbReference>
<protein>
    <submittedName>
        <fullName evidence="1">GDP-mannose--glycolipid 4-beta-D-mannosyltransferase</fullName>
    </submittedName>
</protein>
<name>A0ABP9HCN9_9ACTN</name>
<reference evidence="2" key="1">
    <citation type="journal article" date="2019" name="Int. J. Syst. Evol. Microbiol.">
        <title>The Global Catalogue of Microorganisms (GCM) 10K type strain sequencing project: providing services to taxonomists for standard genome sequencing and annotation.</title>
        <authorList>
            <consortium name="The Broad Institute Genomics Platform"/>
            <consortium name="The Broad Institute Genome Sequencing Center for Infectious Disease"/>
            <person name="Wu L."/>
            <person name="Ma J."/>
        </authorList>
    </citation>
    <scope>NUCLEOTIDE SEQUENCE [LARGE SCALE GENOMIC DNA]</scope>
    <source>
        <strain evidence="2">JCM 18126</strain>
    </source>
</reference>